<dbReference type="EMBL" id="AGDV01000020">
    <property type="protein sequence ID" value="EMB31495.1"/>
    <property type="molecule type" value="Genomic_DNA"/>
</dbReference>
<dbReference type="Proteomes" id="UP000011705">
    <property type="component" value="Chromosome"/>
</dbReference>
<accession>A0A0E2E2C8</accession>
<feature type="domain" description="PIN" evidence="1">
    <location>
        <begin position="2"/>
        <end position="119"/>
    </location>
</feature>
<comment type="caution">
    <text evidence="2">The sequence shown here is derived from an EMBL/GenBank/DDBJ whole genome shotgun (WGS) entry which is preliminary data.</text>
</comment>
<sequence>MYLLDTHTLLWFLRDSPQLSKKALEIITTENKVYVSIASLWEIAIKKSIGKLEFEHSIEKIAELCHEKDILILQIQPKYFDKVIKLPNIHNDPFDRLIISQAIIENLVIITKDTIIPKYSVKTIW</sequence>
<dbReference type="PANTHER" id="PTHR36173">
    <property type="entry name" value="RIBONUCLEASE VAPC16-RELATED"/>
    <property type="match status" value="1"/>
</dbReference>
<dbReference type="InterPro" id="IPR029060">
    <property type="entry name" value="PIN-like_dom_sf"/>
</dbReference>
<dbReference type="PATRIC" id="fig|999432.5.peg.1945"/>
<reference evidence="2" key="1">
    <citation type="submission" date="2012-01" db="EMBL/GenBank/DDBJ databases">
        <title>The Genome Sequence of Treponema denticola H-22.</title>
        <authorList>
            <consortium name="The Broad Institute Genome Sequencing Platform"/>
            <person name="Earl A."/>
            <person name="Ward D."/>
            <person name="Feldgarden M."/>
            <person name="Gevers D."/>
            <person name="Blanton J.M."/>
            <person name="Fenno C.J."/>
            <person name="Baranova O.V."/>
            <person name="Mathney J."/>
            <person name="Dewhirst F.E."/>
            <person name="Izard J."/>
            <person name="Young S.K."/>
            <person name="Zeng Q."/>
            <person name="Gargeya S."/>
            <person name="Fitzgerald M."/>
            <person name="Haas B."/>
            <person name="Abouelleil A."/>
            <person name="Alvarado L."/>
            <person name="Arachchi H.M."/>
            <person name="Berlin A."/>
            <person name="Chapman S.B."/>
            <person name="Gearin G."/>
            <person name="Goldberg J."/>
            <person name="Griggs A."/>
            <person name="Gujja S."/>
            <person name="Hansen M."/>
            <person name="Heiman D."/>
            <person name="Howarth C."/>
            <person name="Larimer J."/>
            <person name="Lui A."/>
            <person name="MacDonald P.J.P."/>
            <person name="McCowen C."/>
            <person name="Montmayeur A."/>
            <person name="Murphy C."/>
            <person name="Neiman D."/>
            <person name="Pearson M."/>
            <person name="Priest M."/>
            <person name="Roberts A."/>
            <person name="Saif S."/>
            <person name="Shea T."/>
            <person name="Sisk P."/>
            <person name="Stolte C."/>
            <person name="Sykes S."/>
            <person name="Wortman J."/>
            <person name="Nusbaum C."/>
            <person name="Birren B."/>
        </authorList>
    </citation>
    <scope>NUCLEOTIDE SEQUENCE [LARGE SCALE GENOMIC DNA]</scope>
    <source>
        <strain evidence="2">H-22</strain>
    </source>
</reference>
<dbReference type="InterPro" id="IPR052919">
    <property type="entry name" value="TA_system_RNase"/>
</dbReference>
<dbReference type="HOGENOM" id="CLU_129890_0_1_12"/>
<dbReference type="AlphaFoldDB" id="A0A0E2E2C8"/>
<dbReference type="InterPro" id="IPR002716">
    <property type="entry name" value="PIN_dom"/>
</dbReference>
<dbReference type="Pfam" id="PF01850">
    <property type="entry name" value="PIN"/>
    <property type="match status" value="1"/>
</dbReference>
<evidence type="ECO:0000259" key="1">
    <source>
        <dbReference type="Pfam" id="PF01850"/>
    </source>
</evidence>
<dbReference type="CDD" id="cd09872">
    <property type="entry name" value="PIN_Sll0205-like"/>
    <property type="match status" value="1"/>
</dbReference>
<dbReference type="InterPro" id="IPR041705">
    <property type="entry name" value="PIN_Sll0205"/>
</dbReference>
<dbReference type="Gene3D" id="3.40.50.1010">
    <property type="entry name" value="5'-nuclease"/>
    <property type="match status" value="1"/>
</dbReference>
<evidence type="ECO:0000313" key="2">
    <source>
        <dbReference type="EMBL" id="EMB31495.1"/>
    </source>
</evidence>
<name>A0A0E2E2C8_TREDN</name>
<proteinExistence type="predicted"/>
<dbReference type="GeneID" id="2739219"/>
<dbReference type="PANTHER" id="PTHR36173:SF2">
    <property type="entry name" value="RIBONUCLEASE VAPC16"/>
    <property type="match status" value="1"/>
</dbReference>
<protein>
    <recommendedName>
        <fullName evidence="1">PIN domain-containing protein</fullName>
    </recommendedName>
</protein>
<organism evidence="2">
    <name type="scientific">Treponema denticola H-22</name>
    <dbReference type="NCBI Taxonomy" id="999432"/>
    <lineage>
        <taxon>Bacteria</taxon>
        <taxon>Pseudomonadati</taxon>
        <taxon>Spirochaetota</taxon>
        <taxon>Spirochaetia</taxon>
        <taxon>Spirochaetales</taxon>
        <taxon>Treponemataceae</taxon>
        <taxon>Treponema</taxon>
    </lineage>
</organism>
<dbReference type="SUPFAM" id="SSF88723">
    <property type="entry name" value="PIN domain-like"/>
    <property type="match status" value="1"/>
</dbReference>
<gene>
    <name evidence="2" type="ORF">HMPREF9726_01875</name>
</gene>
<dbReference type="RefSeq" id="WP_002681559.1">
    <property type="nucleotide sequence ID" value="NZ_CM001795.1"/>
</dbReference>